<evidence type="ECO:0000313" key="2">
    <source>
        <dbReference type="Proteomes" id="UP001345013"/>
    </source>
</evidence>
<name>A0ABR0K904_9EURO</name>
<keyword evidence="2" id="KW-1185">Reference proteome</keyword>
<protein>
    <recommendedName>
        <fullName evidence="3">F-box domain-containing protein</fullName>
    </recommendedName>
</protein>
<dbReference type="Proteomes" id="UP001345013">
    <property type="component" value="Unassembled WGS sequence"/>
</dbReference>
<sequence length="153" mass="17244">MPNNDKLPPEVLRQILEEVNILDLSSFKYPPDLDGSTGNGRRECNSATFTSVVEDYARGEKSGVKSSVKAYFDRPEAPRAKPIAILNAMRVCTYWRNMVFSILYKEDVSSWKWTAEDWTGAGDYAHAWTDELACAYHQEERCEEVGWGIVGAG</sequence>
<dbReference type="EMBL" id="JAVRRG010000063">
    <property type="protein sequence ID" value="KAK5092151.1"/>
    <property type="molecule type" value="Genomic_DNA"/>
</dbReference>
<gene>
    <name evidence="1" type="ORF">LTR24_005493</name>
</gene>
<accession>A0ABR0K904</accession>
<comment type="caution">
    <text evidence="1">The sequence shown here is derived from an EMBL/GenBank/DDBJ whole genome shotgun (WGS) entry which is preliminary data.</text>
</comment>
<evidence type="ECO:0000313" key="1">
    <source>
        <dbReference type="EMBL" id="KAK5092151.1"/>
    </source>
</evidence>
<reference evidence="1 2" key="1">
    <citation type="submission" date="2023-08" db="EMBL/GenBank/DDBJ databases">
        <title>Black Yeasts Isolated from many extreme environments.</title>
        <authorList>
            <person name="Coleine C."/>
            <person name="Stajich J.E."/>
            <person name="Selbmann L."/>
        </authorList>
    </citation>
    <scope>NUCLEOTIDE SEQUENCE [LARGE SCALE GENOMIC DNA]</scope>
    <source>
        <strain evidence="1 2">CCFEE 5885</strain>
    </source>
</reference>
<proteinExistence type="predicted"/>
<organism evidence="1 2">
    <name type="scientific">Lithohypha guttulata</name>
    <dbReference type="NCBI Taxonomy" id="1690604"/>
    <lineage>
        <taxon>Eukaryota</taxon>
        <taxon>Fungi</taxon>
        <taxon>Dikarya</taxon>
        <taxon>Ascomycota</taxon>
        <taxon>Pezizomycotina</taxon>
        <taxon>Eurotiomycetes</taxon>
        <taxon>Chaetothyriomycetidae</taxon>
        <taxon>Chaetothyriales</taxon>
        <taxon>Trichomeriaceae</taxon>
        <taxon>Lithohypha</taxon>
    </lineage>
</organism>
<evidence type="ECO:0008006" key="3">
    <source>
        <dbReference type="Google" id="ProtNLM"/>
    </source>
</evidence>